<name>A0ABV9P4S7_9FLAO</name>
<proteinExistence type="inferred from homology"/>
<evidence type="ECO:0000259" key="14">
    <source>
        <dbReference type="Pfam" id="PF07715"/>
    </source>
</evidence>
<comment type="subcellular location">
    <subcellularLocation>
        <location evidence="1 10">Cell outer membrane</location>
        <topology evidence="1 10">Multi-pass membrane protein</topology>
    </subcellularLocation>
</comment>
<evidence type="ECO:0000256" key="8">
    <source>
        <dbReference type="ARBA" id="ARBA00023170"/>
    </source>
</evidence>
<evidence type="ECO:0000256" key="5">
    <source>
        <dbReference type="ARBA" id="ARBA00022729"/>
    </source>
</evidence>
<dbReference type="PANTHER" id="PTHR30069:SF29">
    <property type="entry name" value="HEMOGLOBIN AND HEMOGLOBIN-HAPTOGLOBIN-BINDING PROTEIN 1-RELATED"/>
    <property type="match status" value="1"/>
</dbReference>
<dbReference type="SUPFAM" id="SSF56935">
    <property type="entry name" value="Porins"/>
    <property type="match status" value="1"/>
</dbReference>
<feature type="domain" description="TonB-dependent receptor plug" evidence="14">
    <location>
        <begin position="51"/>
        <end position="143"/>
    </location>
</feature>
<keyword evidence="5 12" id="KW-0732">Signal</keyword>
<dbReference type="Proteomes" id="UP001595885">
    <property type="component" value="Unassembled WGS sequence"/>
</dbReference>
<evidence type="ECO:0000313" key="15">
    <source>
        <dbReference type="EMBL" id="MFC4740567.1"/>
    </source>
</evidence>
<sequence length="608" mass="69195">MFKKLALFFALTACSLIWAQQDSIFHLREVVLVDSQLKNFSDTQNTIQLNDSVIKNNQASLTSLLRYNSVIYFKENGNGMVSSPSFRGTTAQQTAVIWNGININSQLNGQTDFNTLTTSGFNSITVRAGGGSVIYGSGAVGGTIHLNNEIAFKEKFENQLRLNYGSFETFGANYTLDIATDKIFANVIISHNQSENDYKYIGYDKINANGQYENTSFNSNIGYRINQNNEIKFFSYLFDGSRNFSGTIASPSKSNYLDFNTRNLLEWTNFSGLFTSKTKVAYLTEEYKYFENKALENFTTGNANTFIAKYDLLYNWSSKIKINSIVDYTQNAGNGSSLSENKREIGSFSLLFKHQITKKFSYEASIRKEITSNYKSPLLYSLGGNLQVFKWYALKFSGSKNFRIPTFNDLYWQGSGNLNLKPESSLQAEIGQVFSYKNASLTTTVFYSKITDMLRWLPNSSGQWQPTNTDKVSIYGLEALFHWKKDFTNSSIQLNGTYAYTVSENEDTKKQLIYVPFHKATSSVAFRYRRTTFTYQNLFNGVVYTSSDNAYELKEYLVSNASISYKIGNKKPLRLGFQVLNLENKPYQNVLSRPMPGRNYMMNLTFNF</sequence>
<evidence type="ECO:0000256" key="1">
    <source>
        <dbReference type="ARBA" id="ARBA00004571"/>
    </source>
</evidence>
<dbReference type="RefSeq" id="WP_379742206.1">
    <property type="nucleotide sequence ID" value="NZ_JBHSGW010000026.1"/>
</dbReference>
<evidence type="ECO:0000256" key="12">
    <source>
        <dbReference type="SAM" id="SignalP"/>
    </source>
</evidence>
<dbReference type="Pfam" id="PF07715">
    <property type="entry name" value="Plug"/>
    <property type="match status" value="1"/>
</dbReference>
<comment type="similarity">
    <text evidence="10 11">Belongs to the TonB-dependent receptor family.</text>
</comment>
<dbReference type="PROSITE" id="PS52016">
    <property type="entry name" value="TONB_DEPENDENT_REC_3"/>
    <property type="match status" value="1"/>
</dbReference>
<evidence type="ECO:0000256" key="4">
    <source>
        <dbReference type="ARBA" id="ARBA00022692"/>
    </source>
</evidence>
<evidence type="ECO:0000256" key="2">
    <source>
        <dbReference type="ARBA" id="ARBA00022448"/>
    </source>
</evidence>
<keyword evidence="16" id="KW-1185">Reference proteome</keyword>
<gene>
    <name evidence="15" type="ORF">ACFO3U_11250</name>
</gene>
<dbReference type="Gene3D" id="2.170.130.10">
    <property type="entry name" value="TonB-dependent receptor, plug domain"/>
    <property type="match status" value="1"/>
</dbReference>
<feature type="signal peptide" evidence="12">
    <location>
        <begin position="1"/>
        <end position="19"/>
    </location>
</feature>
<evidence type="ECO:0000256" key="9">
    <source>
        <dbReference type="ARBA" id="ARBA00023237"/>
    </source>
</evidence>
<evidence type="ECO:0000256" key="3">
    <source>
        <dbReference type="ARBA" id="ARBA00022452"/>
    </source>
</evidence>
<keyword evidence="8 15" id="KW-0675">Receptor</keyword>
<keyword evidence="9 10" id="KW-0998">Cell outer membrane</keyword>
<evidence type="ECO:0000256" key="6">
    <source>
        <dbReference type="ARBA" id="ARBA00023077"/>
    </source>
</evidence>
<dbReference type="Gene3D" id="2.40.170.20">
    <property type="entry name" value="TonB-dependent receptor, beta-barrel domain"/>
    <property type="match status" value="1"/>
</dbReference>
<organism evidence="15 16">
    <name type="scientific">Flavobacterium ponti</name>
    <dbReference type="NCBI Taxonomy" id="665133"/>
    <lineage>
        <taxon>Bacteria</taxon>
        <taxon>Pseudomonadati</taxon>
        <taxon>Bacteroidota</taxon>
        <taxon>Flavobacteriia</taxon>
        <taxon>Flavobacteriales</taxon>
        <taxon>Flavobacteriaceae</taxon>
        <taxon>Flavobacterium</taxon>
    </lineage>
</organism>
<evidence type="ECO:0000256" key="7">
    <source>
        <dbReference type="ARBA" id="ARBA00023136"/>
    </source>
</evidence>
<dbReference type="InterPro" id="IPR012910">
    <property type="entry name" value="Plug_dom"/>
</dbReference>
<dbReference type="InterPro" id="IPR000531">
    <property type="entry name" value="Beta-barrel_TonB"/>
</dbReference>
<accession>A0ABV9P4S7</accession>
<dbReference type="InterPro" id="IPR039426">
    <property type="entry name" value="TonB-dep_rcpt-like"/>
</dbReference>
<keyword evidence="2 10" id="KW-0813">Transport</keyword>
<keyword evidence="3 10" id="KW-1134">Transmembrane beta strand</keyword>
<dbReference type="InterPro" id="IPR037066">
    <property type="entry name" value="Plug_dom_sf"/>
</dbReference>
<keyword evidence="7 10" id="KW-0472">Membrane</keyword>
<reference evidence="16" key="1">
    <citation type="journal article" date="2019" name="Int. J. Syst. Evol. Microbiol.">
        <title>The Global Catalogue of Microorganisms (GCM) 10K type strain sequencing project: providing services to taxonomists for standard genome sequencing and annotation.</title>
        <authorList>
            <consortium name="The Broad Institute Genomics Platform"/>
            <consortium name="The Broad Institute Genome Sequencing Center for Infectious Disease"/>
            <person name="Wu L."/>
            <person name="Ma J."/>
        </authorList>
    </citation>
    <scope>NUCLEOTIDE SEQUENCE [LARGE SCALE GENOMIC DNA]</scope>
    <source>
        <strain evidence="16">CCUG 50349</strain>
    </source>
</reference>
<dbReference type="EMBL" id="JBHSGW010000026">
    <property type="protein sequence ID" value="MFC4740567.1"/>
    <property type="molecule type" value="Genomic_DNA"/>
</dbReference>
<dbReference type="InterPro" id="IPR036942">
    <property type="entry name" value="Beta-barrel_TonB_sf"/>
</dbReference>
<keyword evidence="4 10" id="KW-0812">Transmembrane</keyword>
<feature type="domain" description="TonB-dependent receptor-like beta-barrel" evidence="13">
    <location>
        <begin position="167"/>
        <end position="582"/>
    </location>
</feature>
<evidence type="ECO:0000259" key="13">
    <source>
        <dbReference type="Pfam" id="PF00593"/>
    </source>
</evidence>
<evidence type="ECO:0000256" key="11">
    <source>
        <dbReference type="RuleBase" id="RU003357"/>
    </source>
</evidence>
<evidence type="ECO:0000313" key="16">
    <source>
        <dbReference type="Proteomes" id="UP001595885"/>
    </source>
</evidence>
<dbReference type="Pfam" id="PF00593">
    <property type="entry name" value="TonB_dep_Rec_b-barrel"/>
    <property type="match status" value="1"/>
</dbReference>
<comment type="caution">
    <text evidence="15">The sequence shown here is derived from an EMBL/GenBank/DDBJ whole genome shotgun (WGS) entry which is preliminary data.</text>
</comment>
<feature type="chain" id="PRO_5046713552" evidence="12">
    <location>
        <begin position="20"/>
        <end position="608"/>
    </location>
</feature>
<protein>
    <submittedName>
        <fullName evidence="15">TonB-dependent receptor plug domain-containing protein</fullName>
    </submittedName>
</protein>
<keyword evidence="6 11" id="KW-0798">TonB box</keyword>
<evidence type="ECO:0000256" key="10">
    <source>
        <dbReference type="PROSITE-ProRule" id="PRU01360"/>
    </source>
</evidence>
<dbReference type="PANTHER" id="PTHR30069">
    <property type="entry name" value="TONB-DEPENDENT OUTER MEMBRANE RECEPTOR"/>
    <property type="match status" value="1"/>
</dbReference>